<dbReference type="AlphaFoldDB" id="A0A6I7HHW7"/>
<gene>
    <name evidence="1" type="ORF">DFR48_11515</name>
</gene>
<keyword evidence="2" id="KW-1185">Reference proteome</keyword>
<comment type="caution">
    <text evidence="1">The sequence shown here is derived from an EMBL/GenBank/DDBJ whole genome shotgun (WGS) entry which is preliminary data.</text>
</comment>
<accession>A0A6I7HHW7</accession>
<dbReference type="Proteomes" id="UP000252582">
    <property type="component" value="Unassembled WGS sequence"/>
</dbReference>
<protein>
    <recommendedName>
        <fullName evidence="3">Holin</fullName>
    </recommendedName>
</protein>
<evidence type="ECO:0008006" key="3">
    <source>
        <dbReference type="Google" id="ProtNLM"/>
    </source>
</evidence>
<name>A0A6I7HHW7_9HYPH</name>
<sequence length="72" mass="7522">MSEIIEYKPWYQSKTVWGALIAIGASVLRVKGVDVGLAEQGELADAIVSLVGSFGGLLAIYGRLSAKKVIGG</sequence>
<evidence type="ECO:0000313" key="2">
    <source>
        <dbReference type="Proteomes" id="UP000252582"/>
    </source>
</evidence>
<dbReference type="RefSeq" id="WP_254007826.1">
    <property type="nucleotide sequence ID" value="NZ_QPIX01000015.1"/>
</dbReference>
<proteinExistence type="predicted"/>
<evidence type="ECO:0000313" key="1">
    <source>
        <dbReference type="EMBL" id="RCW20152.1"/>
    </source>
</evidence>
<dbReference type="EMBL" id="QPIX01000015">
    <property type="protein sequence ID" value="RCW20152.1"/>
    <property type="molecule type" value="Genomic_DNA"/>
</dbReference>
<reference evidence="1 2" key="1">
    <citation type="submission" date="2018-07" db="EMBL/GenBank/DDBJ databases">
        <title>Genomic Encyclopedia of Type Strains, Phase IV (KMG-IV): sequencing the most valuable type-strain genomes for metagenomic binning, comparative biology and taxonomic classification.</title>
        <authorList>
            <person name="Goeker M."/>
        </authorList>
    </citation>
    <scope>NUCLEOTIDE SEQUENCE [LARGE SCALE GENOMIC DNA]</scope>
    <source>
        <strain evidence="1 2">DSM 25528</strain>
    </source>
</reference>
<organism evidence="1 2">
    <name type="scientific">Ciceribacter lividus</name>
    <dbReference type="NCBI Taxonomy" id="1197950"/>
    <lineage>
        <taxon>Bacteria</taxon>
        <taxon>Pseudomonadati</taxon>
        <taxon>Pseudomonadota</taxon>
        <taxon>Alphaproteobacteria</taxon>
        <taxon>Hyphomicrobiales</taxon>
        <taxon>Rhizobiaceae</taxon>
        <taxon>Ciceribacter</taxon>
    </lineage>
</organism>